<reference evidence="1 2" key="1">
    <citation type="journal article" date="2016" name="Nat. Commun.">
        <title>Thousands of microbial genomes shed light on interconnected biogeochemical processes in an aquifer system.</title>
        <authorList>
            <person name="Anantharaman K."/>
            <person name="Brown C.T."/>
            <person name="Hug L.A."/>
            <person name="Sharon I."/>
            <person name="Castelle C.J."/>
            <person name="Probst A.J."/>
            <person name="Thomas B.C."/>
            <person name="Singh A."/>
            <person name="Wilkins M.J."/>
            <person name="Karaoz U."/>
            <person name="Brodie E.L."/>
            <person name="Williams K.H."/>
            <person name="Hubbard S.S."/>
            <person name="Banfield J.F."/>
        </authorList>
    </citation>
    <scope>NUCLEOTIDE SEQUENCE [LARGE SCALE GENOMIC DNA]</scope>
</reference>
<accession>A0A1F5BVW8</accession>
<dbReference type="EMBL" id="MEYS01000001">
    <property type="protein sequence ID" value="OGD34746.1"/>
    <property type="molecule type" value="Genomic_DNA"/>
</dbReference>
<proteinExistence type="predicted"/>
<name>A0A1F5BVW8_9BACT</name>
<gene>
    <name evidence="1" type="ORF">A2988_04605</name>
</gene>
<dbReference type="Proteomes" id="UP000176650">
    <property type="component" value="Unassembled WGS sequence"/>
</dbReference>
<evidence type="ECO:0000313" key="1">
    <source>
        <dbReference type="EMBL" id="OGD34746.1"/>
    </source>
</evidence>
<sequence>MSEQKCKSCLHAEKRHYQPAGIAESEKDSDRPYIRKCLECQCQKYEKQDFSDELCKRIDCGHMQGDHIGILKKTQFEEFEDGVSCSKCNCDEFVK</sequence>
<evidence type="ECO:0000313" key="2">
    <source>
        <dbReference type="Proteomes" id="UP000176650"/>
    </source>
</evidence>
<comment type="caution">
    <text evidence="1">The sequence shown here is derived from an EMBL/GenBank/DDBJ whole genome shotgun (WGS) entry which is preliminary data.</text>
</comment>
<protein>
    <submittedName>
        <fullName evidence="1">Uncharacterized protein</fullName>
    </submittedName>
</protein>
<organism evidence="1 2">
    <name type="scientific">Candidatus Azambacteria bacterium RIFCSPLOWO2_01_FULL_46_25</name>
    <dbReference type="NCBI Taxonomy" id="1797298"/>
    <lineage>
        <taxon>Bacteria</taxon>
        <taxon>Candidatus Azamiibacteriota</taxon>
    </lineage>
</organism>
<dbReference type="AlphaFoldDB" id="A0A1F5BVW8"/>